<dbReference type="GO" id="GO:0009306">
    <property type="term" value="P:protein secretion"/>
    <property type="evidence" value="ECO:0007669"/>
    <property type="project" value="InterPro"/>
</dbReference>
<evidence type="ECO:0000256" key="1">
    <source>
        <dbReference type="ARBA" id="ARBA00014173"/>
    </source>
</evidence>
<evidence type="ECO:0000256" key="2">
    <source>
        <dbReference type="ARBA" id="ARBA00022824"/>
    </source>
</evidence>
<dbReference type="PANTHER" id="PTHR12211:SF0">
    <property type="entry name" value="ENDOPLASMIC RETICULUM RESIDENT PROTEIN 29"/>
    <property type="match status" value="1"/>
</dbReference>
<evidence type="ECO:0000313" key="7">
    <source>
        <dbReference type="Proteomes" id="UP000271974"/>
    </source>
</evidence>
<evidence type="ECO:0000259" key="5">
    <source>
        <dbReference type="Pfam" id="PF07912"/>
    </source>
</evidence>
<gene>
    <name evidence="6" type="ORF">EGW08_021677</name>
</gene>
<name>A0A3S1B2V0_ELYCH</name>
<dbReference type="GO" id="GO:0005788">
    <property type="term" value="C:endoplasmic reticulum lumen"/>
    <property type="evidence" value="ECO:0007669"/>
    <property type="project" value="InterPro"/>
</dbReference>
<dbReference type="InterPro" id="IPR012883">
    <property type="entry name" value="ERp29_N"/>
</dbReference>
<dbReference type="InterPro" id="IPR011679">
    <property type="entry name" value="ERp29_C"/>
</dbReference>
<evidence type="ECO:0000259" key="4">
    <source>
        <dbReference type="Pfam" id="PF07749"/>
    </source>
</evidence>
<feature type="domain" description="ERp29 N-terminal" evidence="5">
    <location>
        <begin position="32"/>
        <end position="154"/>
    </location>
</feature>
<dbReference type="Gene3D" id="3.40.30.10">
    <property type="entry name" value="Glutaredoxin"/>
    <property type="match status" value="1"/>
</dbReference>
<comment type="caution">
    <text evidence="6">The sequence shown here is derived from an EMBL/GenBank/DDBJ whole genome shotgun (WGS) entry which is preliminary data.</text>
</comment>
<dbReference type="FunFam" id="1.20.1150.12:FF:000001">
    <property type="entry name" value="Endoplasmic reticulum resident protein 29"/>
    <property type="match status" value="1"/>
</dbReference>
<dbReference type="SUPFAM" id="SSF47933">
    <property type="entry name" value="ERP29 C domain-like"/>
    <property type="match status" value="1"/>
</dbReference>
<keyword evidence="3" id="KW-0732">Signal</keyword>
<protein>
    <recommendedName>
        <fullName evidence="1">Endoplasmic reticulum resident protein 29</fullName>
    </recommendedName>
</protein>
<evidence type="ECO:0000313" key="6">
    <source>
        <dbReference type="EMBL" id="RUS70563.1"/>
    </source>
</evidence>
<dbReference type="AlphaFoldDB" id="A0A3S1B2V0"/>
<reference evidence="6 7" key="1">
    <citation type="submission" date="2019-01" db="EMBL/GenBank/DDBJ databases">
        <title>A draft genome assembly of the solar-powered sea slug Elysia chlorotica.</title>
        <authorList>
            <person name="Cai H."/>
            <person name="Li Q."/>
            <person name="Fang X."/>
            <person name="Li J."/>
            <person name="Curtis N.E."/>
            <person name="Altenburger A."/>
            <person name="Shibata T."/>
            <person name="Feng M."/>
            <person name="Maeda T."/>
            <person name="Schwartz J.A."/>
            <person name="Shigenobu S."/>
            <person name="Lundholm N."/>
            <person name="Nishiyama T."/>
            <person name="Yang H."/>
            <person name="Hasebe M."/>
            <person name="Li S."/>
            <person name="Pierce S.K."/>
            <person name="Wang J."/>
        </authorList>
    </citation>
    <scope>NUCLEOTIDE SEQUENCE [LARGE SCALE GENOMIC DNA]</scope>
    <source>
        <strain evidence="6">EC2010</strain>
        <tissue evidence="6">Whole organism of an adult</tissue>
    </source>
</reference>
<dbReference type="FunFam" id="3.40.30.10:FF:000133">
    <property type="entry name" value="Endoplasmic reticulum resident protein 29"/>
    <property type="match status" value="1"/>
</dbReference>
<dbReference type="InterPro" id="IPR036249">
    <property type="entry name" value="Thioredoxin-like_sf"/>
</dbReference>
<dbReference type="InterPro" id="IPR036356">
    <property type="entry name" value="ERp29_C_sf"/>
</dbReference>
<keyword evidence="2" id="KW-0256">Endoplasmic reticulum</keyword>
<dbReference type="Pfam" id="PF07912">
    <property type="entry name" value="ERp29_N"/>
    <property type="match status" value="1"/>
</dbReference>
<organism evidence="6 7">
    <name type="scientific">Elysia chlorotica</name>
    <name type="common">Eastern emerald elysia</name>
    <name type="synonym">Sea slug</name>
    <dbReference type="NCBI Taxonomy" id="188477"/>
    <lineage>
        <taxon>Eukaryota</taxon>
        <taxon>Metazoa</taxon>
        <taxon>Spiralia</taxon>
        <taxon>Lophotrochozoa</taxon>
        <taxon>Mollusca</taxon>
        <taxon>Gastropoda</taxon>
        <taxon>Heterobranchia</taxon>
        <taxon>Euthyneura</taxon>
        <taxon>Panpulmonata</taxon>
        <taxon>Sacoglossa</taxon>
        <taxon>Placobranchoidea</taxon>
        <taxon>Plakobranchidae</taxon>
        <taxon>Elysia</taxon>
    </lineage>
</organism>
<dbReference type="STRING" id="188477.A0A3S1B2V0"/>
<feature type="signal peptide" evidence="3">
    <location>
        <begin position="1"/>
        <end position="28"/>
    </location>
</feature>
<dbReference type="SUPFAM" id="SSF52833">
    <property type="entry name" value="Thioredoxin-like"/>
    <property type="match status" value="1"/>
</dbReference>
<dbReference type="InterPro" id="IPR016855">
    <property type="entry name" value="ERp29"/>
</dbReference>
<proteinExistence type="predicted"/>
<evidence type="ECO:0000256" key="3">
    <source>
        <dbReference type="SAM" id="SignalP"/>
    </source>
</evidence>
<dbReference type="Pfam" id="PF07749">
    <property type="entry name" value="ERp29"/>
    <property type="match status" value="1"/>
</dbReference>
<accession>A0A3S1B2V0</accession>
<dbReference type="OrthoDB" id="417262at2759"/>
<dbReference type="EMBL" id="RQTK01001381">
    <property type="protein sequence ID" value="RUS70563.1"/>
    <property type="molecule type" value="Genomic_DNA"/>
</dbReference>
<feature type="chain" id="PRO_5018793382" description="Endoplasmic reticulum resident protein 29" evidence="3">
    <location>
        <begin position="29"/>
        <end position="257"/>
    </location>
</feature>
<sequence>MMISSSNFSNMLFASFALIAAFFSNVCADVVQGSVALNSGVFDKVIEKHKAVLVKFDETYPYGEKQDAFKEVAKTSVSQPDLLVAEVHVADYGEKDNQDLAERFGITKEAFPAYRLFTDGNSKEPKASFNGDALQADSIKNFIVKESGLWLGRPGCLETFDKLVPEFIKASDDKRAAILGEAEKSAQELTKDEEKLSADTYIKTMKKVLDKGNNFIKDEVTRVEKLRSGKVSDNKKKQLGDRLNILASFQLGLKDEL</sequence>
<keyword evidence="7" id="KW-1185">Reference proteome</keyword>
<dbReference type="CDD" id="cd00238">
    <property type="entry name" value="ERp29c"/>
    <property type="match status" value="1"/>
</dbReference>
<dbReference type="Proteomes" id="UP000271974">
    <property type="component" value="Unassembled WGS sequence"/>
</dbReference>
<dbReference type="PANTHER" id="PTHR12211">
    <property type="entry name" value="ENDOPLASMIC RETICULUM PROTEIN ERP29"/>
    <property type="match status" value="1"/>
</dbReference>
<dbReference type="Gene3D" id="1.20.1150.12">
    <property type="entry name" value="Endoplasmic reticulum resident protein 29, C-terminal domain"/>
    <property type="match status" value="1"/>
</dbReference>
<feature type="domain" description="Endoplasmic reticulum resident protein 29 C-terminal" evidence="4">
    <location>
        <begin position="155"/>
        <end position="249"/>
    </location>
</feature>